<dbReference type="STRING" id="1300342.I596_13"/>
<dbReference type="Proteomes" id="UP000076830">
    <property type="component" value="Chromosome"/>
</dbReference>
<name>A0A167G1J4_9GAMM</name>
<dbReference type="AlphaFoldDB" id="A0A167G1J4"/>
<evidence type="ECO:0000313" key="2">
    <source>
        <dbReference type="Proteomes" id="UP000076830"/>
    </source>
</evidence>
<protein>
    <submittedName>
        <fullName evidence="1">Uncharacterized protein</fullName>
    </submittedName>
</protein>
<reference evidence="1 2" key="1">
    <citation type="submission" date="2016-04" db="EMBL/GenBank/DDBJ databases">
        <title>Complete genome sequence of Dokdonella koreensis DS-123T.</title>
        <authorList>
            <person name="Kim J.F."/>
            <person name="Lee H."/>
            <person name="Kwak M.-J."/>
        </authorList>
    </citation>
    <scope>NUCLEOTIDE SEQUENCE [LARGE SCALE GENOMIC DNA]</scope>
    <source>
        <strain evidence="1 2">DS-123</strain>
    </source>
</reference>
<accession>A0A167G1J4</accession>
<gene>
    <name evidence="1" type="ORF">I596_13</name>
</gene>
<evidence type="ECO:0000313" key="1">
    <source>
        <dbReference type="EMBL" id="ANB16053.1"/>
    </source>
</evidence>
<sequence>MTETVPQHTAQGCDFRTMARAAPARIVDRCRHVLVCCLCRSCCSAPAPRRRGANVRLRR</sequence>
<keyword evidence="2" id="KW-1185">Reference proteome</keyword>
<proteinExistence type="predicted"/>
<organism evidence="1 2">
    <name type="scientific">Dokdonella koreensis DS-123</name>
    <dbReference type="NCBI Taxonomy" id="1300342"/>
    <lineage>
        <taxon>Bacteria</taxon>
        <taxon>Pseudomonadati</taxon>
        <taxon>Pseudomonadota</taxon>
        <taxon>Gammaproteobacteria</taxon>
        <taxon>Lysobacterales</taxon>
        <taxon>Rhodanobacteraceae</taxon>
        <taxon>Dokdonella</taxon>
    </lineage>
</organism>
<dbReference type="EMBL" id="CP015249">
    <property type="protein sequence ID" value="ANB16053.1"/>
    <property type="molecule type" value="Genomic_DNA"/>
</dbReference>
<dbReference type="KEGG" id="dko:I596_13"/>